<keyword evidence="1" id="KW-0805">Transcription regulation</keyword>
<reference evidence="6 7" key="1">
    <citation type="submission" date="2018-06" db="EMBL/GenBank/DDBJ databases">
        <title>Actinomadura craniellae sp. nov. isolated from marine sponge Craniella sp.</title>
        <authorList>
            <person name="Li L."/>
            <person name="Xu Q.H."/>
            <person name="Lin H.W."/>
            <person name="Lu Y.H."/>
        </authorList>
    </citation>
    <scope>NUCLEOTIDE SEQUENCE [LARGE SCALE GENOMIC DNA]</scope>
    <source>
        <strain evidence="6 7">LHW63021</strain>
    </source>
</reference>
<dbReference type="SUPFAM" id="SSF46785">
    <property type="entry name" value="Winged helix' DNA-binding domain"/>
    <property type="match status" value="2"/>
</dbReference>
<evidence type="ECO:0000259" key="5">
    <source>
        <dbReference type="PROSITE" id="PS51118"/>
    </source>
</evidence>
<dbReference type="Gene3D" id="1.10.10.10">
    <property type="entry name" value="Winged helix-like DNA-binding domain superfamily/Winged helix DNA-binding domain"/>
    <property type="match status" value="2"/>
</dbReference>
<dbReference type="Proteomes" id="UP000251891">
    <property type="component" value="Unassembled WGS sequence"/>
</dbReference>
<dbReference type="PANTHER" id="PTHR33204:SF18">
    <property type="entry name" value="TRANSCRIPTIONAL REGULATORY PROTEIN"/>
    <property type="match status" value="1"/>
</dbReference>
<dbReference type="InterPro" id="IPR036390">
    <property type="entry name" value="WH_DNA-bd_sf"/>
</dbReference>
<dbReference type="EMBL" id="QLYX01000006">
    <property type="protein sequence ID" value="RAY14203.1"/>
    <property type="molecule type" value="Genomic_DNA"/>
</dbReference>
<proteinExistence type="predicted"/>
<accession>A0A365H7F5</accession>
<feature type="domain" description="HTH hxlR-type" evidence="5">
    <location>
        <begin position="112"/>
        <end position="213"/>
    </location>
</feature>
<dbReference type="GO" id="GO:0003677">
    <property type="term" value="F:DNA binding"/>
    <property type="evidence" value="ECO:0007669"/>
    <property type="project" value="UniProtKB-KW"/>
</dbReference>
<name>A0A365H7F5_9ACTN</name>
<evidence type="ECO:0000256" key="2">
    <source>
        <dbReference type="ARBA" id="ARBA00023125"/>
    </source>
</evidence>
<keyword evidence="2" id="KW-0238">DNA-binding</keyword>
<keyword evidence="3" id="KW-0804">Transcription</keyword>
<dbReference type="PROSITE" id="PS51118">
    <property type="entry name" value="HTH_HXLR"/>
    <property type="match status" value="2"/>
</dbReference>
<dbReference type="PANTHER" id="PTHR33204">
    <property type="entry name" value="TRANSCRIPTIONAL REGULATOR, MARR FAMILY"/>
    <property type="match status" value="1"/>
</dbReference>
<comment type="caution">
    <text evidence="6">The sequence shown here is derived from an EMBL/GenBank/DDBJ whole genome shotgun (WGS) entry which is preliminary data.</text>
</comment>
<feature type="region of interest" description="Disordered" evidence="4">
    <location>
        <begin position="411"/>
        <end position="442"/>
    </location>
</feature>
<dbReference type="InterPro" id="IPR036388">
    <property type="entry name" value="WH-like_DNA-bd_sf"/>
</dbReference>
<protein>
    <recommendedName>
        <fullName evidence="5">HTH hxlR-type domain-containing protein</fullName>
    </recommendedName>
</protein>
<evidence type="ECO:0000313" key="7">
    <source>
        <dbReference type="Proteomes" id="UP000251891"/>
    </source>
</evidence>
<evidence type="ECO:0000256" key="3">
    <source>
        <dbReference type="ARBA" id="ARBA00023163"/>
    </source>
</evidence>
<evidence type="ECO:0000256" key="1">
    <source>
        <dbReference type="ARBA" id="ARBA00023015"/>
    </source>
</evidence>
<dbReference type="AlphaFoldDB" id="A0A365H7F5"/>
<organism evidence="6 7">
    <name type="scientific">Actinomadura craniellae</name>
    <dbReference type="NCBI Taxonomy" id="2231787"/>
    <lineage>
        <taxon>Bacteria</taxon>
        <taxon>Bacillati</taxon>
        <taxon>Actinomycetota</taxon>
        <taxon>Actinomycetes</taxon>
        <taxon>Streptosporangiales</taxon>
        <taxon>Thermomonosporaceae</taxon>
        <taxon>Actinomadura</taxon>
    </lineage>
</organism>
<gene>
    <name evidence="6" type="ORF">DPM19_14560</name>
</gene>
<evidence type="ECO:0000256" key="4">
    <source>
        <dbReference type="SAM" id="MobiDB-lite"/>
    </source>
</evidence>
<dbReference type="Pfam" id="PF01638">
    <property type="entry name" value="HxlR"/>
    <property type="match status" value="2"/>
</dbReference>
<evidence type="ECO:0000313" key="6">
    <source>
        <dbReference type="EMBL" id="RAY14203.1"/>
    </source>
</evidence>
<keyword evidence="7" id="KW-1185">Reference proteome</keyword>
<sequence>MEHAVAVEHVVAVGPVAQVDAVEVAGGLADDLQVVQGRLVLDGGEHAHQVGVGFAGAGDSPGHRHRPLLGHLAPDSLLHPEATIKEVRKTVACGPGVGKSWRRAGRVAEERRPSAIGQALLAIGDQWTLLILQRAFLLHVRRFGDWRDELGMSESVLAGRLKELVAGGLLSPSPYREGGRTRTEYLLTERALELWSLLVEIWSWEQRWVPRRVGLPELMHDGCGNRTDVELGCASCGEAPVSARDTDTRRSEDTFARVAVPRHHRRTVRSDDGDPLSYLPETFELLGDRWSTVILAAALLGLRRFAEFEAELGVAPSVLSSRLRRFTELGVLATDESGGGRPAYRLTEKGRSFFGVFTLAIDWAQRWYAAPPGTDLIITHRTCGKTFRPQLRCRACGDPLARTDVHFILTDRRLPHPRPGDARERVPDGPGADEAEPAGGSR</sequence>
<feature type="domain" description="HTH hxlR-type" evidence="5">
    <location>
        <begin position="274"/>
        <end position="372"/>
    </location>
</feature>
<dbReference type="InterPro" id="IPR002577">
    <property type="entry name" value="HTH_HxlR"/>
</dbReference>
<feature type="compositionally biased region" description="Basic and acidic residues" evidence="4">
    <location>
        <begin position="411"/>
        <end position="427"/>
    </location>
</feature>